<dbReference type="SUPFAM" id="SSF51556">
    <property type="entry name" value="Metallo-dependent hydrolases"/>
    <property type="match status" value="1"/>
</dbReference>
<gene>
    <name evidence="4" type="ORF">ESCO_004376</name>
</gene>
<protein>
    <recommendedName>
        <fullName evidence="3">Amidohydrolase 3 domain-containing protein</fullName>
    </recommendedName>
</protein>
<dbReference type="InterPro" id="IPR011059">
    <property type="entry name" value="Metal-dep_hydrolase_composite"/>
</dbReference>
<keyword evidence="2" id="KW-0472">Membrane</keyword>
<evidence type="ECO:0000256" key="1">
    <source>
        <dbReference type="ARBA" id="ARBA00022801"/>
    </source>
</evidence>
<dbReference type="Gene3D" id="3.20.20.140">
    <property type="entry name" value="Metal-dependent hydrolases"/>
    <property type="match status" value="2"/>
</dbReference>
<keyword evidence="1" id="KW-0378">Hydrolase</keyword>
<proteinExistence type="predicted"/>
<feature type="transmembrane region" description="Helical" evidence="2">
    <location>
        <begin position="40"/>
        <end position="57"/>
    </location>
</feature>
<dbReference type="PANTHER" id="PTHR11113">
    <property type="entry name" value="N-ACETYLGLUCOSAMINE-6-PHOSPHATE DEACETYLASE"/>
    <property type="match status" value="1"/>
</dbReference>
<keyword evidence="2" id="KW-1133">Transmembrane helix</keyword>
<dbReference type="AlphaFoldDB" id="A0A0M8MWG4"/>
<dbReference type="InterPro" id="IPR032466">
    <property type="entry name" value="Metal_Hydrolase"/>
</dbReference>
<comment type="caution">
    <text evidence="4">The sequence shown here is derived from an EMBL/GenBank/DDBJ whole genome shotgun (WGS) entry which is preliminary data.</text>
</comment>
<dbReference type="Pfam" id="PF07969">
    <property type="entry name" value="Amidohydro_3"/>
    <property type="match status" value="1"/>
</dbReference>
<evidence type="ECO:0000313" key="4">
    <source>
        <dbReference type="EMBL" id="KOS20766.1"/>
    </source>
</evidence>
<dbReference type="CDD" id="cd01309">
    <property type="entry name" value="Met_dep_hydrolase_C"/>
    <property type="match status" value="1"/>
</dbReference>
<dbReference type="GO" id="GO:0008448">
    <property type="term" value="F:N-acetylglucosamine-6-phosphate deacetylase activity"/>
    <property type="evidence" value="ECO:0007669"/>
    <property type="project" value="TreeGrafter"/>
</dbReference>
<dbReference type="GO" id="GO:0006046">
    <property type="term" value="P:N-acetylglucosamine catabolic process"/>
    <property type="evidence" value="ECO:0007669"/>
    <property type="project" value="TreeGrafter"/>
</dbReference>
<accession>A0A0M8MWG4</accession>
<reference evidence="4 5" key="1">
    <citation type="submission" date="2015-07" db="EMBL/GenBank/DDBJ databases">
        <title>The genome of the fungus Escovopsis weberi, a specialized disease agent of ant agriculture.</title>
        <authorList>
            <person name="de Man T.J."/>
            <person name="Stajich J.E."/>
            <person name="Kubicek C.P."/>
            <person name="Chenthamara K."/>
            <person name="Atanasova L."/>
            <person name="Druzhinina I.S."/>
            <person name="Birnbaum S."/>
            <person name="Barribeau S.M."/>
            <person name="Teiling C."/>
            <person name="Suen G."/>
            <person name="Currie C."/>
            <person name="Gerardo N.M."/>
        </authorList>
    </citation>
    <scope>NUCLEOTIDE SEQUENCE [LARGE SCALE GENOMIC DNA]</scope>
</reference>
<keyword evidence="5" id="KW-1185">Reference proteome</keyword>
<keyword evidence="2" id="KW-0812">Transmembrane</keyword>
<dbReference type="EMBL" id="LGSR01000013">
    <property type="protein sequence ID" value="KOS20766.1"/>
    <property type="molecule type" value="Genomic_DNA"/>
</dbReference>
<evidence type="ECO:0000259" key="3">
    <source>
        <dbReference type="Pfam" id="PF07969"/>
    </source>
</evidence>
<dbReference type="PANTHER" id="PTHR11113:SF14">
    <property type="entry name" value="N-ACETYLGLUCOSAMINE-6-PHOSPHATE DEACETYLASE"/>
    <property type="match status" value="1"/>
</dbReference>
<evidence type="ECO:0000256" key="2">
    <source>
        <dbReference type="SAM" id="Phobius"/>
    </source>
</evidence>
<evidence type="ECO:0000313" key="5">
    <source>
        <dbReference type="Proteomes" id="UP000053831"/>
    </source>
</evidence>
<sequence length="954" mass="103515">MNEKDGLPPYHAVHQVSVHDEPRGRCSFRGRKFGGRRSRVLKFVAIACLALIVLGQWKQLWRDDVKTPRLSVEKLNADLRTCQKLRHKPQDPIGLGRSKNARHVDGTKPTLIKNAKIWVGEPVQGTSVDDARAGKGWEWIDGDVFVEYGLIKRVQARISKGSLPKDTVVFDAAGRQLTAGIIDMHSHAGVDSIPSLVGSDDTNEASDDITPWARSIDGVNPFDHQIEVIKSGGVTTSLILPGSANNMGGEAYALKLAMGPRSGREEISAQDMLADPDRNWRFMKMACGENPKRVYGNAGKGKTPDTRMGESFMFRHAFERARALIQKQDDWCDKAEEVGAENMGDYLPQEIRWESLSAALRGQVHINVHCYTIPDLEAMVDHTNEFEFVVRAFHHAHQTYLAPQILKRAWGGRPPASALFADNMFYKTEASIASEHAAKYLYDANLTTVFVSDNPVLNAQHVLFEAAKGYHYGLPYHAALAAVTTGPAELLGFGQRLGKIKAGFDADIVVWDSDPLSVGATPVQVWIDGNAQFEEPVELDKPRKGPIEPNVSLGNIVEEPTNLEDIIFSGVTKVLLDENKVIESEEKPLQVFISKGKIACMGPCAPEFVADFEVTERRIELENGYLVNSFTAVGGTLGINEIDMEDQTDNGPNKEAFTRAVDGLQLDGQKLRVAAKYGVTKAITAPKYTAAKTHHGVSVGFLTGAETVAQEGAIFSEDVAVHYTLDLNSHASGSYSQVFGALRKKLLQAANSDKAPEDPFSEEAYLRKVVSGDSVLALTINSADSIATALRIKAEVEKASAKAKIRLAILGGAEAHLVAAELAAANAGVILLPLQAHPVSWDMRRSLPGAPLTNGTTIDFLLDAGVTVAVGPPEDWYIRDLGFEAGTAYHNGNGRLTEKQALDLVSINPHKILGGAVPVNAGMEHFIVSEGSPLDIGSRIRAVGSGRSTVAVYV</sequence>
<organism evidence="4 5">
    <name type="scientific">Escovopsis weberi</name>
    <dbReference type="NCBI Taxonomy" id="150374"/>
    <lineage>
        <taxon>Eukaryota</taxon>
        <taxon>Fungi</taxon>
        <taxon>Dikarya</taxon>
        <taxon>Ascomycota</taxon>
        <taxon>Pezizomycotina</taxon>
        <taxon>Sordariomycetes</taxon>
        <taxon>Hypocreomycetidae</taxon>
        <taxon>Hypocreales</taxon>
        <taxon>Hypocreaceae</taxon>
        <taxon>Escovopsis</taxon>
    </lineage>
</organism>
<name>A0A0M8MWG4_ESCWE</name>
<dbReference type="Proteomes" id="UP000053831">
    <property type="component" value="Unassembled WGS sequence"/>
</dbReference>
<feature type="domain" description="Amidohydrolase 3" evidence="3">
    <location>
        <begin position="473"/>
        <end position="530"/>
    </location>
</feature>
<dbReference type="InterPro" id="IPR013108">
    <property type="entry name" value="Amidohydro_3"/>
</dbReference>
<dbReference type="OrthoDB" id="10258955at2759"/>
<dbReference type="SUPFAM" id="SSF51338">
    <property type="entry name" value="Composite domain of metallo-dependent hydrolases"/>
    <property type="match status" value="1"/>
</dbReference>
<dbReference type="STRING" id="150374.A0A0M8MWG4"/>